<evidence type="ECO:0000313" key="2">
    <source>
        <dbReference type="RefSeq" id="XP_021857444.1"/>
    </source>
</evidence>
<reference evidence="2" key="2">
    <citation type="submission" date="2025-08" db="UniProtKB">
        <authorList>
            <consortium name="RefSeq"/>
        </authorList>
    </citation>
    <scope>IDENTIFICATION</scope>
    <source>
        <tissue evidence="2">Leaf</tissue>
    </source>
</reference>
<dbReference type="OrthoDB" id="1935207at2759"/>
<evidence type="ECO:0008006" key="3">
    <source>
        <dbReference type="Google" id="ProtNLM"/>
    </source>
</evidence>
<proteinExistence type="predicted"/>
<dbReference type="KEGG" id="soe:110796678"/>
<reference evidence="1" key="1">
    <citation type="journal article" date="2021" name="Nat. Commun.">
        <title>Genomic analyses provide insights into spinach domestication and the genetic basis of agronomic traits.</title>
        <authorList>
            <person name="Cai X."/>
            <person name="Sun X."/>
            <person name="Xu C."/>
            <person name="Sun H."/>
            <person name="Wang X."/>
            <person name="Ge C."/>
            <person name="Zhang Z."/>
            <person name="Wang Q."/>
            <person name="Fei Z."/>
            <person name="Jiao C."/>
            <person name="Wang Q."/>
        </authorList>
    </citation>
    <scope>NUCLEOTIDE SEQUENCE [LARGE SCALE GENOMIC DNA]</scope>
    <source>
        <strain evidence="1">cv. Varoflay</strain>
    </source>
</reference>
<gene>
    <name evidence="2" type="primary">LOC110796678</name>
</gene>
<dbReference type="PANTHER" id="PTHR35756:SF1">
    <property type="entry name" value="OS05G0337400 PROTEIN"/>
    <property type="match status" value="1"/>
</dbReference>
<dbReference type="GeneID" id="110796678"/>
<sequence>MSTISAFQPFTSPFYKTNYLKSSPQHHSFALHFHKNAISTHNLQHLRLTHNSKFGRVRSAEDEAQIPETETAAAIVQEEAPEQTVAIPVSPSDKLIMIFQAEGTLTDSAIPNVTQALEGTEGVSNLRVQISEGIASVELMKQTTIQATGVASSLLESIQGAGFKLQTLNLSFEDEELLAGV</sequence>
<organism evidence="1 2">
    <name type="scientific">Spinacia oleracea</name>
    <name type="common">Spinach</name>
    <dbReference type="NCBI Taxonomy" id="3562"/>
    <lineage>
        <taxon>Eukaryota</taxon>
        <taxon>Viridiplantae</taxon>
        <taxon>Streptophyta</taxon>
        <taxon>Embryophyta</taxon>
        <taxon>Tracheophyta</taxon>
        <taxon>Spermatophyta</taxon>
        <taxon>Magnoliopsida</taxon>
        <taxon>eudicotyledons</taxon>
        <taxon>Gunneridae</taxon>
        <taxon>Pentapetalae</taxon>
        <taxon>Caryophyllales</taxon>
        <taxon>Chenopodiaceae</taxon>
        <taxon>Chenopodioideae</taxon>
        <taxon>Anserineae</taxon>
        <taxon>Spinacia</taxon>
    </lineage>
</organism>
<evidence type="ECO:0000313" key="1">
    <source>
        <dbReference type="Proteomes" id="UP000813463"/>
    </source>
</evidence>
<dbReference type="PANTHER" id="PTHR35756">
    <property type="entry name" value="OS05G0337400 PROTEIN"/>
    <property type="match status" value="1"/>
</dbReference>
<dbReference type="RefSeq" id="XP_021857444.1">
    <property type="nucleotide sequence ID" value="XM_022001752.2"/>
</dbReference>
<dbReference type="GO" id="GO:0009507">
    <property type="term" value="C:chloroplast"/>
    <property type="evidence" value="ECO:0007669"/>
    <property type="project" value="TreeGrafter"/>
</dbReference>
<keyword evidence="1" id="KW-1185">Reference proteome</keyword>
<accession>A0A9R0IXP4</accession>
<protein>
    <recommendedName>
        <fullName evidence="3">HMA domain-containing protein</fullName>
    </recommendedName>
</protein>
<name>A0A9R0IXP4_SPIOL</name>
<dbReference type="AlphaFoldDB" id="A0A9R0IXP4"/>
<dbReference type="Proteomes" id="UP000813463">
    <property type="component" value="Chromosome 1"/>
</dbReference>